<organism evidence="1">
    <name type="scientific">Solanum chacoense</name>
    <name type="common">Chaco potato</name>
    <dbReference type="NCBI Taxonomy" id="4108"/>
    <lineage>
        <taxon>Eukaryota</taxon>
        <taxon>Viridiplantae</taxon>
        <taxon>Streptophyta</taxon>
        <taxon>Embryophyta</taxon>
        <taxon>Tracheophyta</taxon>
        <taxon>Spermatophyta</taxon>
        <taxon>Magnoliopsida</taxon>
        <taxon>eudicotyledons</taxon>
        <taxon>Gunneridae</taxon>
        <taxon>Pentapetalae</taxon>
        <taxon>asterids</taxon>
        <taxon>lamiids</taxon>
        <taxon>Solanales</taxon>
        <taxon>Solanaceae</taxon>
        <taxon>Solanoideae</taxon>
        <taxon>Solaneae</taxon>
        <taxon>Solanum</taxon>
    </lineage>
</organism>
<protein>
    <submittedName>
        <fullName evidence="1">Putative ovule protein</fullName>
    </submittedName>
</protein>
<evidence type="ECO:0000313" key="1">
    <source>
        <dbReference type="EMBL" id="JAP09196.1"/>
    </source>
</evidence>
<reference evidence="1" key="1">
    <citation type="submission" date="2015-12" db="EMBL/GenBank/DDBJ databases">
        <title>Gene expression during late stages of embryo sac development: a critical building block for successful pollen-pistil interactions.</title>
        <authorList>
            <person name="Liu Y."/>
            <person name="Joly V."/>
            <person name="Sabar M."/>
            <person name="Matton D.P."/>
        </authorList>
    </citation>
    <scope>NUCLEOTIDE SEQUENCE</scope>
</reference>
<sequence length="61" mass="7242">KCLYLFQLVLRQISLMPEWISILSDWLGSGHVRELCIMKNFYILAEGGVRTDDFLYFKQNK</sequence>
<accession>A0A0V0GM67</accession>
<dbReference type="EMBL" id="GEDG01035465">
    <property type="protein sequence ID" value="JAP09196.1"/>
    <property type="molecule type" value="Transcribed_RNA"/>
</dbReference>
<proteinExistence type="predicted"/>
<feature type="non-terminal residue" evidence="1">
    <location>
        <position position="1"/>
    </location>
</feature>
<name>A0A0V0GM67_SOLCH</name>
<dbReference type="AlphaFoldDB" id="A0A0V0GM67"/>